<gene>
    <name evidence="3" type="ORF">NWE54_18655</name>
</gene>
<accession>A0A9E7ZRR7</accession>
<evidence type="ECO:0000256" key="1">
    <source>
        <dbReference type="SAM" id="SignalP"/>
    </source>
</evidence>
<dbReference type="PANTHER" id="PTHR36507">
    <property type="entry name" value="BLL1555 PROTEIN"/>
    <property type="match status" value="1"/>
</dbReference>
<feature type="domain" description="EfeO-type cupredoxin-like" evidence="2">
    <location>
        <begin position="16"/>
        <end position="112"/>
    </location>
</feature>
<organism evidence="3">
    <name type="scientific">Bosea sp. NBC_00436</name>
    <dbReference type="NCBI Taxonomy" id="2969620"/>
    <lineage>
        <taxon>Bacteria</taxon>
        <taxon>Pseudomonadati</taxon>
        <taxon>Pseudomonadota</taxon>
        <taxon>Alphaproteobacteria</taxon>
        <taxon>Hyphomicrobiales</taxon>
        <taxon>Boseaceae</taxon>
        <taxon>Bosea</taxon>
    </lineage>
</organism>
<feature type="chain" id="PRO_5038630785" evidence="1">
    <location>
        <begin position="27"/>
        <end position="114"/>
    </location>
</feature>
<dbReference type="AlphaFoldDB" id="A0A9E7ZRR7"/>
<protein>
    <submittedName>
        <fullName evidence="3">Cupredoxin family copper-binding protein</fullName>
    </submittedName>
</protein>
<evidence type="ECO:0000259" key="2">
    <source>
        <dbReference type="Pfam" id="PF13473"/>
    </source>
</evidence>
<dbReference type="InterPro" id="IPR008972">
    <property type="entry name" value="Cupredoxin"/>
</dbReference>
<dbReference type="InterPro" id="IPR028096">
    <property type="entry name" value="EfeO_Cupredoxin"/>
</dbReference>
<dbReference type="CDD" id="cd13921">
    <property type="entry name" value="Amicyanin"/>
    <property type="match status" value="1"/>
</dbReference>
<reference evidence="3" key="1">
    <citation type="submission" date="2022-08" db="EMBL/GenBank/DDBJ databases">
        <title>Complete Genome Sequences of 2 Bosea sp. soil isolates.</title>
        <authorList>
            <person name="Alvarez Arevalo M."/>
            <person name="Sterndorff E.B."/>
            <person name="Faurdal D."/>
            <person name="Joergensen T.S."/>
            <person name="Weber T."/>
        </authorList>
    </citation>
    <scope>NUCLEOTIDE SEQUENCE</scope>
    <source>
        <strain evidence="3">NBC_00436</strain>
    </source>
</reference>
<dbReference type="SUPFAM" id="SSF49503">
    <property type="entry name" value="Cupredoxins"/>
    <property type="match status" value="1"/>
</dbReference>
<dbReference type="PANTHER" id="PTHR36507:SF1">
    <property type="entry name" value="BLL1555 PROTEIN"/>
    <property type="match status" value="1"/>
</dbReference>
<dbReference type="Pfam" id="PF13473">
    <property type="entry name" value="Cupredoxin_1"/>
    <property type="match status" value="1"/>
</dbReference>
<sequence>MPRINLSPRWLASTFVCVGILVMAQAPIEAADTARVKIDNFTFAPKVLIVKAGTAVTFENDDDIPHVVVANDGSFRSKALDTGDSYVFTFTKSGDFPYFCALHPHMQGTITVTP</sequence>
<dbReference type="Gene3D" id="2.60.40.420">
    <property type="entry name" value="Cupredoxins - blue copper proteins"/>
    <property type="match status" value="1"/>
</dbReference>
<evidence type="ECO:0000313" key="3">
    <source>
        <dbReference type="EMBL" id="UZF85821.1"/>
    </source>
</evidence>
<keyword evidence="1" id="KW-0732">Signal</keyword>
<proteinExistence type="predicted"/>
<dbReference type="InterPro" id="IPR035668">
    <property type="entry name" value="Amicyanin"/>
</dbReference>
<dbReference type="InterPro" id="IPR052721">
    <property type="entry name" value="ET_Amicyanin"/>
</dbReference>
<feature type="signal peptide" evidence="1">
    <location>
        <begin position="1"/>
        <end position="26"/>
    </location>
</feature>
<name>A0A9E7ZRR7_9HYPH</name>
<dbReference type="EMBL" id="CP102774">
    <property type="protein sequence ID" value="UZF85821.1"/>
    <property type="molecule type" value="Genomic_DNA"/>
</dbReference>